<protein>
    <recommendedName>
        <fullName evidence="1">Glycosyl transferase family 1 domain-containing protein</fullName>
    </recommendedName>
</protein>
<dbReference type="Pfam" id="PF00534">
    <property type="entry name" value="Glycos_transf_1"/>
    <property type="match status" value="1"/>
</dbReference>
<evidence type="ECO:0000259" key="1">
    <source>
        <dbReference type="Pfam" id="PF00534"/>
    </source>
</evidence>
<dbReference type="CDD" id="cd03801">
    <property type="entry name" value="GT4_PimA-like"/>
    <property type="match status" value="1"/>
</dbReference>
<dbReference type="InterPro" id="IPR001296">
    <property type="entry name" value="Glyco_trans_1"/>
</dbReference>
<dbReference type="AlphaFoldDB" id="A0A6S6SEB6"/>
<accession>A0A6S6SEB6</accession>
<reference evidence="2" key="1">
    <citation type="submission" date="2020-01" db="EMBL/GenBank/DDBJ databases">
        <authorList>
            <person name="Meier V. D."/>
            <person name="Meier V D."/>
        </authorList>
    </citation>
    <scope>NUCLEOTIDE SEQUENCE</scope>
    <source>
        <strain evidence="2">HLG_WM_MAG_05</strain>
    </source>
</reference>
<dbReference type="PANTHER" id="PTHR12526">
    <property type="entry name" value="GLYCOSYLTRANSFERASE"/>
    <property type="match status" value="1"/>
</dbReference>
<dbReference type="GO" id="GO:0016757">
    <property type="term" value="F:glycosyltransferase activity"/>
    <property type="evidence" value="ECO:0007669"/>
    <property type="project" value="InterPro"/>
</dbReference>
<dbReference type="EMBL" id="CACVAU010000014">
    <property type="protein sequence ID" value="CAA6804546.1"/>
    <property type="molecule type" value="Genomic_DNA"/>
</dbReference>
<feature type="domain" description="Glycosyl transferase family 1" evidence="1">
    <location>
        <begin position="185"/>
        <end position="327"/>
    </location>
</feature>
<proteinExistence type="predicted"/>
<gene>
    <name evidence="2" type="ORF">HELGO_WM11856</name>
</gene>
<organism evidence="2">
    <name type="scientific">uncultured Sulfurovum sp</name>
    <dbReference type="NCBI Taxonomy" id="269237"/>
    <lineage>
        <taxon>Bacteria</taxon>
        <taxon>Pseudomonadati</taxon>
        <taxon>Campylobacterota</taxon>
        <taxon>Epsilonproteobacteria</taxon>
        <taxon>Campylobacterales</taxon>
        <taxon>Sulfurovaceae</taxon>
        <taxon>Sulfurovum</taxon>
        <taxon>environmental samples</taxon>
    </lineage>
</organism>
<dbReference type="Gene3D" id="3.40.50.2000">
    <property type="entry name" value="Glycogen Phosphorylase B"/>
    <property type="match status" value="1"/>
</dbReference>
<sequence>MKKILVIGNTGLNSSNNSTNNRMKKIFEVMHHEYAFVFDYYQLREAVLEVDYIDYINKKANASPIEALKFLLKREEKYEMVLAETFNAVIIAYFFALKTKTPFIWRQFGTTFNDELGFKNYFKPKILLKFLLHKLIANSSKCKAVVCTEDGCANRTLYLNKLGMSPDKLYMVKNQRTASTLVNKEEVFSKDNVFKMVQIGRITSWKKIHLLIKAITHIQTTHPKIAEKIELDIIGQTQDSAYEARLTKEIKEHALDQQIHFKKNLEYDQIEKILATANLSISLTAYNPIIESLQNETAVITYEYGEIGKVFETCESVFILAKNIKKSSFLSPEQESKIVKELEEKLVELIEQPEVLNTLAKNAKLFVEDNFPLLDEHVKEITNIYMKVVNAL</sequence>
<name>A0A6S6SEB6_9BACT</name>
<dbReference type="SUPFAM" id="SSF53756">
    <property type="entry name" value="UDP-Glycosyltransferase/glycogen phosphorylase"/>
    <property type="match status" value="1"/>
</dbReference>
<evidence type="ECO:0000313" key="2">
    <source>
        <dbReference type="EMBL" id="CAA6804546.1"/>
    </source>
</evidence>